<reference evidence="12 13" key="1">
    <citation type="journal article" date="2016" name="Nat. Commun.">
        <title>Extremotolerant tardigrade genome and improved radiotolerance of human cultured cells by tardigrade-unique protein.</title>
        <authorList>
            <person name="Hashimoto T."/>
            <person name="Horikawa D.D."/>
            <person name="Saito Y."/>
            <person name="Kuwahara H."/>
            <person name="Kozuka-Hata H."/>
            <person name="Shin-I T."/>
            <person name="Minakuchi Y."/>
            <person name="Ohishi K."/>
            <person name="Motoyama A."/>
            <person name="Aizu T."/>
            <person name="Enomoto A."/>
            <person name="Kondo K."/>
            <person name="Tanaka S."/>
            <person name="Hara Y."/>
            <person name="Koshikawa S."/>
            <person name="Sagara H."/>
            <person name="Miura T."/>
            <person name="Yokobori S."/>
            <person name="Miyagawa K."/>
            <person name="Suzuki Y."/>
            <person name="Kubo T."/>
            <person name="Oyama M."/>
            <person name="Kohara Y."/>
            <person name="Fujiyama A."/>
            <person name="Arakawa K."/>
            <person name="Katayama T."/>
            <person name="Toyoda A."/>
            <person name="Kunieda T."/>
        </authorList>
    </citation>
    <scope>NUCLEOTIDE SEQUENCE [LARGE SCALE GENOMIC DNA]</scope>
    <source>
        <strain evidence="12 13">YOKOZUNA-1</strain>
    </source>
</reference>
<evidence type="ECO:0000256" key="10">
    <source>
        <dbReference type="SAM" id="MobiDB-lite"/>
    </source>
</evidence>
<dbReference type="Pfam" id="PF17811">
    <property type="entry name" value="JHD"/>
    <property type="match status" value="1"/>
</dbReference>
<evidence type="ECO:0000313" key="13">
    <source>
        <dbReference type="Proteomes" id="UP000186922"/>
    </source>
</evidence>
<evidence type="ECO:0000256" key="9">
    <source>
        <dbReference type="ARBA" id="ARBA00023242"/>
    </source>
</evidence>
<dbReference type="PROSITE" id="PS51184">
    <property type="entry name" value="JMJC"/>
    <property type="match status" value="1"/>
</dbReference>
<dbReference type="SUPFAM" id="SSF51197">
    <property type="entry name" value="Clavaminate synthase-like"/>
    <property type="match status" value="1"/>
</dbReference>
<dbReference type="STRING" id="947166.A0A1D1V5L2"/>
<keyword evidence="7" id="KW-0805">Transcription regulation</keyword>
<keyword evidence="9" id="KW-0539">Nucleus</keyword>
<evidence type="ECO:0000256" key="4">
    <source>
        <dbReference type="ARBA" id="ARBA00022964"/>
    </source>
</evidence>
<feature type="region of interest" description="Disordered" evidence="10">
    <location>
        <begin position="1"/>
        <end position="46"/>
    </location>
</feature>
<comment type="subcellular location">
    <subcellularLocation>
        <location evidence="1">Nucleus</location>
    </subcellularLocation>
</comment>
<evidence type="ECO:0000256" key="7">
    <source>
        <dbReference type="ARBA" id="ARBA00023015"/>
    </source>
</evidence>
<dbReference type="AlphaFoldDB" id="A0A1D1V5L2"/>
<dbReference type="InterPro" id="IPR050690">
    <property type="entry name" value="JHDM1_Histone_Demethylase"/>
</dbReference>
<dbReference type="InterPro" id="IPR041070">
    <property type="entry name" value="JHD"/>
</dbReference>
<organism evidence="12 13">
    <name type="scientific">Ramazzottius varieornatus</name>
    <name type="common">Water bear</name>
    <name type="synonym">Tardigrade</name>
    <dbReference type="NCBI Taxonomy" id="947166"/>
    <lineage>
        <taxon>Eukaryota</taxon>
        <taxon>Metazoa</taxon>
        <taxon>Ecdysozoa</taxon>
        <taxon>Tardigrada</taxon>
        <taxon>Eutardigrada</taxon>
        <taxon>Parachela</taxon>
        <taxon>Hypsibioidea</taxon>
        <taxon>Ramazzottiidae</taxon>
        <taxon>Ramazzottius</taxon>
    </lineage>
</organism>
<dbReference type="GO" id="GO:0046872">
    <property type="term" value="F:metal ion binding"/>
    <property type="evidence" value="ECO:0007669"/>
    <property type="project" value="UniProtKB-KW"/>
</dbReference>
<dbReference type="SMART" id="SM00558">
    <property type="entry name" value="JmjC"/>
    <property type="match status" value="1"/>
</dbReference>
<proteinExistence type="predicted"/>
<evidence type="ECO:0000256" key="2">
    <source>
        <dbReference type="ARBA" id="ARBA00022723"/>
    </source>
</evidence>
<dbReference type="Gene3D" id="2.60.120.650">
    <property type="entry name" value="Cupin"/>
    <property type="match status" value="1"/>
</dbReference>
<feature type="domain" description="JmjC" evidence="11">
    <location>
        <begin position="185"/>
        <end position="350"/>
    </location>
</feature>
<evidence type="ECO:0000256" key="8">
    <source>
        <dbReference type="ARBA" id="ARBA00023163"/>
    </source>
</evidence>
<comment type="caution">
    <text evidence="12">The sequence shown here is derived from an EMBL/GenBank/DDBJ whole genome shotgun (WGS) entry which is preliminary data.</text>
</comment>
<dbReference type="OrthoDB" id="5876800at2759"/>
<dbReference type="InterPro" id="IPR003347">
    <property type="entry name" value="JmjC_dom"/>
</dbReference>
<gene>
    <name evidence="12" type="primary">RvY_05674-1</name>
    <name evidence="12" type="synonym">RvY_05674.1</name>
    <name evidence="12" type="ORF">RvY_05674</name>
</gene>
<dbReference type="Proteomes" id="UP000186922">
    <property type="component" value="Unassembled WGS sequence"/>
</dbReference>
<keyword evidence="3" id="KW-0156">Chromatin regulator</keyword>
<evidence type="ECO:0000256" key="3">
    <source>
        <dbReference type="ARBA" id="ARBA00022853"/>
    </source>
</evidence>
<keyword evidence="13" id="KW-1185">Reference proteome</keyword>
<keyword evidence="4" id="KW-0223">Dioxygenase</keyword>
<keyword evidence="6" id="KW-0408">Iron</keyword>
<evidence type="ECO:0000259" key="11">
    <source>
        <dbReference type="PROSITE" id="PS51184"/>
    </source>
</evidence>
<evidence type="ECO:0000256" key="6">
    <source>
        <dbReference type="ARBA" id="ARBA00023004"/>
    </source>
</evidence>
<evidence type="ECO:0000313" key="12">
    <source>
        <dbReference type="EMBL" id="GAU93788.1"/>
    </source>
</evidence>
<dbReference type="PANTHER" id="PTHR23123">
    <property type="entry name" value="PHD/F-BOX CONTAINING PROTEIN"/>
    <property type="match status" value="1"/>
</dbReference>
<protein>
    <recommendedName>
        <fullName evidence="11">JmjC domain-containing protein</fullName>
    </recommendedName>
</protein>
<dbReference type="GO" id="GO:0006325">
    <property type="term" value="P:chromatin organization"/>
    <property type="evidence" value="ECO:0007669"/>
    <property type="project" value="UniProtKB-KW"/>
</dbReference>
<name>A0A1D1V5L2_RAMVA</name>
<dbReference type="GO" id="GO:0005634">
    <property type="term" value="C:nucleus"/>
    <property type="evidence" value="ECO:0007669"/>
    <property type="project" value="UniProtKB-SubCell"/>
</dbReference>
<dbReference type="Pfam" id="PF02373">
    <property type="entry name" value="JmjC"/>
    <property type="match status" value="1"/>
</dbReference>
<evidence type="ECO:0000256" key="5">
    <source>
        <dbReference type="ARBA" id="ARBA00023002"/>
    </source>
</evidence>
<keyword evidence="8" id="KW-0804">Transcription</keyword>
<keyword evidence="5" id="KW-0560">Oxidoreductase</keyword>
<dbReference type="EMBL" id="BDGG01000002">
    <property type="protein sequence ID" value="GAU93788.1"/>
    <property type="molecule type" value="Genomic_DNA"/>
</dbReference>
<sequence length="559" mass="62715">MGRFAAQEKSQVRGGTSRKPASYGGKSPMKQAKGRQVKPRRKRSSAKAIVEHGVCLEDGKFAYSVDEKIFDSKFDRPSNSCVNEMLPADFTVGRLIRTGFQQPLSFRKLPPHGMRIPKKLTPKIIADIVGLSTVVEVIDCSVQEGVRMTLGKFVEYFTNSGNPSSARTSRHTKREQVYNLIDLEVGHTALDNLIQAPAVVTAIDWATNLWPQDLFAPDDKSERRKTQYPKTQKYVLMSKAGSYTDFHIDFGGTSVWYHLVYGRKIFLLIPPTAKNHALYAQWAISGQHLSFLADEVDDCERIEVCATDTIIIPSGWIHAVYTLEDSLVVGGNFLHSLAGEMQINVMRMEKVLKVKKTIRYPFFHDLIWFATRRYTKVFRKLPSRVCSHEKKTVFAILQALQEDRESGTLALSLIADERISDKSRVFRKLQMVADQLTTLPDIDDEDTPLWLSSIKTEASSKQTTKPTMEVKPVLRNTSKKDASIQTDSADCSVERILTEECPTEHIQGSHSKQAPAPLTISIPIHPVPLDLDTPSPTHKGYIHVPGSVVPSEVSTYMQL</sequence>
<keyword evidence="2" id="KW-0479">Metal-binding</keyword>
<feature type="compositionally biased region" description="Basic residues" evidence="10">
    <location>
        <begin position="32"/>
        <end position="45"/>
    </location>
</feature>
<accession>A0A1D1V5L2</accession>
<evidence type="ECO:0000256" key="1">
    <source>
        <dbReference type="ARBA" id="ARBA00004123"/>
    </source>
</evidence>
<dbReference type="GO" id="GO:0051213">
    <property type="term" value="F:dioxygenase activity"/>
    <property type="evidence" value="ECO:0007669"/>
    <property type="project" value="UniProtKB-KW"/>
</dbReference>